<sequence length="106" mass="11711">MSPTTGVRDLYRRVLVLVHTLLAFLDDTDYLSIVSYAGDFIFSAVCPGGTSAFRGDAYDSTGYRCGLRKTDVAFSCVATVFWFFSGVLGLIAVRRLQKCRKHGSRV</sequence>
<dbReference type="EMBL" id="JAADJZ010000005">
    <property type="protein sequence ID" value="KAF2874650.1"/>
    <property type="molecule type" value="Genomic_DNA"/>
</dbReference>
<proteinExistence type="predicted"/>
<evidence type="ECO:0000256" key="1">
    <source>
        <dbReference type="SAM" id="Phobius"/>
    </source>
</evidence>
<feature type="transmembrane region" description="Helical" evidence="1">
    <location>
        <begin position="72"/>
        <end position="93"/>
    </location>
</feature>
<reference evidence="2 3" key="1">
    <citation type="submission" date="2020-01" db="EMBL/GenBank/DDBJ databases">
        <authorList>
            <consortium name="DOE Joint Genome Institute"/>
            <person name="Haridas S."/>
            <person name="Albert R."/>
            <person name="Binder M."/>
            <person name="Bloem J."/>
            <person name="Labutti K."/>
            <person name="Salamov A."/>
            <person name="Andreopoulos B."/>
            <person name="Baker S.E."/>
            <person name="Barry K."/>
            <person name="Bills G."/>
            <person name="Bluhm B.H."/>
            <person name="Cannon C."/>
            <person name="Castanera R."/>
            <person name="Culley D.E."/>
            <person name="Daum C."/>
            <person name="Ezra D."/>
            <person name="Gonzalez J.B."/>
            <person name="Henrissat B."/>
            <person name="Kuo A."/>
            <person name="Liang C."/>
            <person name="Lipzen A."/>
            <person name="Lutzoni F."/>
            <person name="Magnuson J."/>
            <person name="Mondo S."/>
            <person name="Nolan M."/>
            <person name="Ohm R."/>
            <person name="Pangilinan J."/>
            <person name="Park H.-J.H."/>
            <person name="Ramirez L."/>
            <person name="Alfaro M."/>
            <person name="Sun H."/>
            <person name="Tritt A."/>
            <person name="Yoshinaga Y."/>
            <person name="Zwiers L.-H.L."/>
            <person name="Turgeon B.G."/>
            <person name="Goodwin S.B."/>
            <person name="Spatafora J.W."/>
            <person name="Crous P.W."/>
            <person name="Grigoriev I.V."/>
        </authorList>
    </citation>
    <scope>NUCLEOTIDE SEQUENCE [LARGE SCALE GENOMIC DNA]</scope>
    <source>
        <strain evidence="2 3">CBS 611.86</strain>
    </source>
</reference>
<evidence type="ECO:0000313" key="2">
    <source>
        <dbReference type="EMBL" id="KAF2874650.1"/>
    </source>
</evidence>
<dbReference type="Proteomes" id="UP000481861">
    <property type="component" value="Unassembled WGS sequence"/>
</dbReference>
<evidence type="ECO:0008006" key="4">
    <source>
        <dbReference type="Google" id="ProtNLM"/>
    </source>
</evidence>
<accession>A0A7C8IHZ0</accession>
<keyword evidence="1" id="KW-0812">Transmembrane</keyword>
<dbReference type="AlphaFoldDB" id="A0A7C8IHZ0"/>
<comment type="caution">
    <text evidence="2">The sequence shown here is derived from an EMBL/GenBank/DDBJ whole genome shotgun (WGS) entry which is preliminary data.</text>
</comment>
<evidence type="ECO:0000313" key="3">
    <source>
        <dbReference type="Proteomes" id="UP000481861"/>
    </source>
</evidence>
<name>A0A7C8IHZ0_9PLEO</name>
<protein>
    <recommendedName>
        <fullName evidence="4">MARVEL domain-containing protein</fullName>
    </recommendedName>
</protein>
<gene>
    <name evidence="2" type="ORF">BDV95DRAFT_591456</name>
</gene>
<organism evidence="2 3">
    <name type="scientific">Massariosphaeria phaeospora</name>
    <dbReference type="NCBI Taxonomy" id="100035"/>
    <lineage>
        <taxon>Eukaryota</taxon>
        <taxon>Fungi</taxon>
        <taxon>Dikarya</taxon>
        <taxon>Ascomycota</taxon>
        <taxon>Pezizomycotina</taxon>
        <taxon>Dothideomycetes</taxon>
        <taxon>Pleosporomycetidae</taxon>
        <taxon>Pleosporales</taxon>
        <taxon>Pleosporales incertae sedis</taxon>
        <taxon>Massariosphaeria</taxon>
    </lineage>
</organism>
<keyword evidence="1" id="KW-1133">Transmembrane helix</keyword>
<keyword evidence="1" id="KW-0472">Membrane</keyword>
<keyword evidence="3" id="KW-1185">Reference proteome</keyword>